<evidence type="ECO:0000313" key="3">
    <source>
        <dbReference type="Proteomes" id="UP000824120"/>
    </source>
</evidence>
<comment type="caution">
    <text evidence="2">The sequence shown here is derived from an EMBL/GenBank/DDBJ whole genome shotgun (WGS) entry which is preliminary data.</text>
</comment>
<organism evidence="2 3">
    <name type="scientific">Solanum commersonii</name>
    <name type="common">Commerson's wild potato</name>
    <name type="synonym">Commerson's nightshade</name>
    <dbReference type="NCBI Taxonomy" id="4109"/>
    <lineage>
        <taxon>Eukaryota</taxon>
        <taxon>Viridiplantae</taxon>
        <taxon>Streptophyta</taxon>
        <taxon>Embryophyta</taxon>
        <taxon>Tracheophyta</taxon>
        <taxon>Spermatophyta</taxon>
        <taxon>Magnoliopsida</taxon>
        <taxon>eudicotyledons</taxon>
        <taxon>Gunneridae</taxon>
        <taxon>Pentapetalae</taxon>
        <taxon>asterids</taxon>
        <taxon>lamiids</taxon>
        <taxon>Solanales</taxon>
        <taxon>Solanaceae</taxon>
        <taxon>Solanoideae</taxon>
        <taxon>Solaneae</taxon>
        <taxon>Solanum</taxon>
    </lineage>
</organism>
<sequence>MVSSTSLSTQTSSATSMAAIPIAPLIPNSADMVSMASSMEVIHVENLLLPWRMELRLLIMFFNNGSNLTPLFCHGYKLQSLKRYFRLLFVLIAVLLLMRRGYRLNKGSLSISDYVHRLKSIADALISIGNPISDSDLVLQVQCAKE</sequence>
<dbReference type="OrthoDB" id="1845088at2759"/>
<evidence type="ECO:0000256" key="1">
    <source>
        <dbReference type="SAM" id="Phobius"/>
    </source>
</evidence>
<feature type="transmembrane region" description="Helical" evidence="1">
    <location>
        <begin position="84"/>
        <end position="102"/>
    </location>
</feature>
<proteinExistence type="predicted"/>
<dbReference type="PANTHER" id="PTHR47481:SF29">
    <property type="entry name" value="RETROTRANSPOSON GAG DOMAIN-CONTAINING PROTEIN"/>
    <property type="match status" value="1"/>
</dbReference>
<keyword evidence="1" id="KW-0472">Membrane</keyword>
<protein>
    <submittedName>
        <fullName evidence="2">Uncharacterized protein</fullName>
    </submittedName>
</protein>
<reference evidence="2 3" key="1">
    <citation type="submission" date="2020-09" db="EMBL/GenBank/DDBJ databases">
        <title>De no assembly of potato wild relative species, Solanum commersonii.</title>
        <authorList>
            <person name="Cho K."/>
        </authorList>
    </citation>
    <scope>NUCLEOTIDE SEQUENCE [LARGE SCALE GENOMIC DNA]</scope>
    <source>
        <strain evidence="2">LZ3.2</strain>
        <tissue evidence="2">Leaf</tissue>
    </source>
</reference>
<dbReference type="Proteomes" id="UP000824120">
    <property type="component" value="Chromosome 2"/>
</dbReference>
<keyword evidence="1" id="KW-1133">Transmembrane helix</keyword>
<keyword evidence="1" id="KW-0812">Transmembrane</keyword>
<keyword evidence="3" id="KW-1185">Reference proteome</keyword>
<gene>
    <name evidence="2" type="ORF">H5410_005887</name>
</gene>
<dbReference type="AlphaFoldDB" id="A0A9J6A7U6"/>
<dbReference type="EMBL" id="JACXVP010000002">
    <property type="protein sequence ID" value="KAG5620669.1"/>
    <property type="molecule type" value="Genomic_DNA"/>
</dbReference>
<name>A0A9J6A7U6_SOLCO</name>
<dbReference type="PANTHER" id="PTHR47481">
    <property type="match status" value="1"/>
</dbReference>
<evidence type="ECO:0000313" key="2">
    <source>
        <dbReference type="EMBL" id="KAG5620669.1"/>
    </source>
</evidence>
<accession>A0A9J6A7U6</accession>